<name>A0A9P0EYV2_BEMTA</name>
<feature type="chain" id="PRO_5040441061" evidence="2">
    <location>
        <begin position="20"/>
        <end position="141"/>
    </location>
</feature>
<feature type="region of interest" description="Disordered" evidence="1">
    <location>
        <begin position="54"/>
        <end position="141"/>
    </location>
</feature>
<reference evidence="3" key="1">
    <citation type="submission" date="2021-12" db="EMBL/GenBank/DDBJ databases">
        <authorList>
            <person name="King R."/>
        </authorList>
    </citation>
    <scope>NUCLEOTIDE SEQUENCE</scope>
</reference>
<accession>A0A9P0EYV2</accession>
<dbReference type="AlphaFoldDB" id="A0A9P0EYV2"/>
<feature type="region of interest" description="Disordered" evidence="1">
    <location>
        <begin position="21"/>
        <end position="42"/>
    </location>
</feature>
<proteinExistence type="predicted"/>
<dbReference type="EMBL" id="OU963862">
    <property type="protein sequence ID" value="CAH0381139.1"/>
    <property type="molecule type" value="Genomic_DNA"/>
</dbReference>
<feature type="compositionally biased region" description="Low complexity" evidence="1">
    <location>
        <begin position="126"/>
        <end position="135"/>
    </location>
</feature>
<feature type="signal peptide" evidence="2">
    <location>
        <begin position="1"/>
        <end position="19"/>
    </location>
</feature>
<keyword evidence="2" id="KW-0732">Signal</keyword>
<dbReference type="Proteomes" id="UP001152759">
    <property type="component" value="Chromosome 1"/>
</dbReference>
<organism evidence="3 4">
    <name type="scientific">Bemisia tabaci</name>
    <name type="common">Sweetpotato whitefly</name>
    <name type="synonym">Aleurodes tabaci</name>
    <dbReference type="NCBI Taxonomy" id="7038"/>
    <lineage>
        <taxon>Eukaryota</taxon>
        <taxon>Metazoa</taxon>
        <taxon>Ecdysozoa</taxon>
        <taxon>Arthropoda</taxon>
        <taxon>Hexapoda</taxon>
        <taxon>Insecta</taxon>
        <taxon>Pterygota</taxon>
        <taxon>Neoptera</taxon>
        <taxon>Paraneoptera</taxon>
        <taxon>Hemiptera</taxon>
        <taxon>Sternorrhyncha</taxon>
        <taxon>Aleyrodoidea</taxon>
        <taxon>Aleyrodidae</taxon>
        <taxon>Aleyrodinae</taxon>
        <taxon>Bemisia</taxon>
    </lineage>
</organism>
<sequence>MTSTILLLLLACVTICVKSSPLPQTSTEGGNKKSPSVPGVGINTGFDEIVVESSLNIRGKQPEKRQSRHRTPLVIPHMIPKKFSESPNSKYNHTEDPAESKSSTERVKEDRQYEKPEKPKKQNRRSTTTTTTSETTIEEET</sequence>
<feature type="compositionally biased region" description="Basic and acidic residues" evidence="1">
    <location>
        <begin position="92"/>
        <end position="120"/>
    </location>
</feature>
<protein>
    <submittedName>
        <fullName evidence="3">Uncharacterized protein</fullName>
    </submittedName>
</protein>
<keyword evidence="4" id="KW-1185">Reference proteome</keyword>
<evidence type="ECO:0000256" key="2">
    <source>
        <dbReference type="SAM" id="SignalP"/>
    </source>
</evidence>
<gene>
    <name evidence="3" type="ORF">BEMITA_LOCUS817</name>
</gene>
<evidence type="ECO:0000313" key="4">
    <source>
        <dbReference type="Proteomes" id="UP001152759"/>
    </source>
</evidence>
<evidence type="ECO:0000256" key="1">
    <source>
        <dbReference type="SAM" id="MobiDB-lite"/>
    </source>
</evidence>
<evidence type="ECO:0000313" key="3">
    <source>
        <dbReference type="EMBL" id="CAH0381139.1"/>
    </source>
</evidence>